<dbReference type="Pfam" id="PF02992">
    <property type="entry name" value="Transposase_21"/>
    <property type="match status" value="1"/>
</dbReference>
<sequence>MIQRTLDDMQMRGNMMDNFDMLFMDFDNEPRNLRIGLVIDGMNSYCNLIYVYLSPLAEDLRILWDKGVDISVTLLCTINDFLAYGNLSGYSAKGHKACPTVEKAQPTIN</sequence>
<proteinExistence type="predicted"/>
<protein>
    <submittedName>
        <fullName evidence="1">Uncharacterized protein</fullName>
    </submittedName>
</protein>
<organism evidence="1 2">
    <name type="scientific">Mucuna pruriens</name>
    <name type="common">Velvet bean</name>
    <name type="synonym">Dolichos pruriens</name>
    <dbReference type="NCBI Taxonomy" id="157652"/>
    <lineage>
        <taxon>Eukaryota</taxon>
        <taxon>Viridiplantae</taxon>
        <taxon>Streptophyta</taxon>
        <taxon>Embryophyta</taxon>
        <taxon>Tracheophyta</taxon>
        <taxon>Spermatophyta</taxon>
        <taxon>Magnoliopsida</taxon>
        <taxon>eudicotyledons</taxon>
        <taxon>Gunneridae</taxon>
        <taxon>Pentapetalae</taxon>
        <taxon>rosids</taxon>
        <taxon>fabids</taxon>
        <taxon>Fabales</taxon>
        <taxon>Fabaceae</taxon>
        <taxon>Papilionoideae</taxon>
        <taxon>50 kb inversion clade</taxon>
        <taxon>NPAAA clade</taxon>
        <taxon>indigoferoid/millettioid clade</taxon>
        <taxon>Phaseoleae</taxon>
        <taxon>Mucuna</taxon>
    </lineage>
</organism>
<dbReference type="InterPro" id="IPR004242">
    <property type="entry name" value="Transposase_21"/>
</dbReference>
<dbReference type="Proteomes" id="UP000257109">
    <property type="component" value="Unassembled WGS sequence"/>
</dbReference>
<dbReference type="OrthoDB" id="1729475at2759"/>
<reference evidence="1" key="1">
    <citation type="submission" date="2018-05" db="EMBL/GenBank/DDBJ databases">
        <title>Draft genome of Mucuna pruriens seed.</title>
        <authorList>
            <person name="Nnadi N.E."/>
            <person name="Vos R."/>
            <person name="Hasami M.H."/>
            <person name="Devisetty U.K."/>
            <person name="Aguiy J.C."/>
        </authorList>
    </citation>
    <scope>NUCLEOTIDE SEQUENCE [LARGE SCALE GENOMIC DNA]</scope>
    <source>
        <strain evidence="1">JCA_2017</strain>
    </source>
</reference>
<evidence type="ECO:0000313" key="2">
    <source>
        <dbReference type="Proteomes" id="UP000257109"/>
    </source>
</evidence>
<comment type="caution">
    <text evidence="1">The sequence shown here is derived from an EMBL/GenBank/DDBJ whole genome shotgun (WGS) entry which is preliminary data.</text>
</comment>
<name>A0A371FSA4_MUCPR</name>
<gene>
    <name evidence="1" type="ORF">CR513_38168</name>
</gene>
<accession>A0A371FSA4</accession>
<dbReference type="AlphaFoldDB" id="A0A371FSA4"/>
<feature type="non-terminal residue" evidence="1">
    <location>
        <position position="1"/>
    </location>
</feature>
<evidence type="ECO:0000313" key="1">
    <source>
        <dbReference type="EMBL" id="RDX81186.1"/>
    </source>
</evidence>
<dbReference type="EMBL" id="QJKJ01007987">
    <property type="protein sequence ID" value="RDX81186.1"/>
    <property type="molecule type" value="Genomic_DNA"/>
</dbReference>
<keyword evidence="2" id="KW-1185">Reference proteome</keyword>